<dbReference type="PROSITE" id="PS00163">
    <property type="entry name" value="FUMARATE_LYASES"/>
    <property type="match status" value="1"/>
</dbReference>
<accession>A0A017H540</accession>
<dbReference type="Pfam" id="PF14698">
    <property type="entry name" value="ASL_C2"/>
    <property type="match status" value="1"/>
</dbReference>
<evidence type="ECO:0000313" key="7">
    <source>
        <dbReference type="EMBL" id="KID48294.1"/>
    </source>
</evidence>
<evidence type="ECO:0000256" key="2">
    <source>
        <dbReference type="ARBA" id="ARBA00012338"/>
    </source>
</evidence>
<sequence length="455" mass="52297">MQHFSKRFHQKANAQLLQFHSSISFDKRLAKEDILGSIAHVKALSHAKILSIEEADTIQKNLKEILEDIENQKFPFSEEFEDIHMNIEHELIRRIGDVGKKLHTGRSRNDQVALDMKLFVRSELRSVIELLQNLVKSLLSLAEQHLESYMPAFTHLQKAQASTFAHYLMAYVEMFFRDIQKMKNTLELLNYCPLGAAALTGTTYPIDRDLTSSLLHFKAPTNNSLDSVSDRDYLLDSMHNFSLTMMHLSRFCEELILFSSQDYGYIEISDDFSTGSSIMPQKKNPDAAELIRGKTGRVFGHLFALFTTMKSLPLAYNKDLQEDKEAFFDSLDTTKACLSIFTEMLLKIQVHPKRMKEACYQGYIEATDIADYLTTKGLPFRDAYAMVGAMVKAANEEGSIFQNWTLAKFREYSSLFQEDIFQMISLETMISRRVTFGSPKKENVLLHIQKIKREL</sequence>
<dbReference type="NCBIfam" id="TIGR00838">
    <property type="entry name" value="argH"/>
    <property type="match status" value="1"/>
</dbReference>
<keyword evidence="4" id="KW-0028">Amino-acid biosynthesis</keyword>
<dbReference type="InterPro" id="IPR000362">
    <property type="entry name" value="Fumarate_lyase_fam"/>
</dbReference>
<keyword evidence="4" id="KW-0963">Cytoplasm</keyword>
<dbReference type="InterPro" id="IPR024083">
    <property type="entry name" value="Fumarase/histidase_N"/>
</dbReference>
<keyword evidence="4 7" id="KW-0456">Lyase</keyword>
<comment type="catalytic activity">
    <reaction evidence="4">
        <text>2-(N(omega)-L-arginino)succinate = fumarate + L-arginine</text>
        <dbReference type="Rhea" id="RHEA:24020"/>
        <dbReference type="ChEBI" id="CHEBI:29806"/>
        <dbReference type="ChEBI" id="CHEBI:32682"/>
        <dbReference type="ChEBI" id="CHEBI:57472"/>
        <dbReference type="EC" id="4.3.2.1"/>
    </reaction>
</comment>
<comment type="similarity">
    <text evidence="4">Belongs to the lyase 1 family. Argininosuccinate lyase subfamily.</text>
</comment>
<evidence type="ECO:0000313" key="8">
    <source>
        <dbReference type="Proteomes" id="UP000031184"/>
    </source>
</evidence>
<dbReference type="Gene3D" id="1.10.40.30">
    <property type="entry name" value="Fumarase/aspartase (C-terminal domain)"/>
    <property type="match status" value="1"/>
</dbReference>
<dbReference type="RefSeq" id="WP_039122559.1">
    <property type="nucleotide sequence ID" value="NZ_AOJP01000005.1"/>
</dbReference>
<reference evidence="7 8" key="1">
    <citation type="submission" date="2013-08" db="EMBL/GenBank/DDBJ databases">
        <title>An opportunistic ruminal bacterium that causes liver abscesses in cattle.</title>
        <authorList>
            <person name="Benahmed F.H."/>
            <person name="Rasmussen M."/>
            <person name="Harbottle H."/>
            <person name="Soppet D."/>
            <person name="Nagaraja T.G."/>
            <person name="Davidson M."/>
        </authorList>
    </citation>
    <scope>NUCLEOTIDE SEQUENCE [LARGE SCALE GENOMIC DNA]</scope>
    <source>
        <strain evidence="7 8">B35</strain>
    </source>
</reference>
<dbReference type="GO" id="GO:0005829">
    <property type="term" value="C:cytosol"/>
    <property type="evidence" value="ECO:0007669"/>
    <property type="project" value="TreeGrafter"/>
</dbReference>
<evidence type="ECO:0000259" key="5">
    <source>
        <dbReference type="Pfam" id="PF00206"/>
    </source>
</evidence>
<dbReference type="InterPro" id="IPR022761">
    <property type="entry name" value="Fumarate_lyase_N"/>
</dbReference>
<dbReference type="PATRIC" id="fig|1226633.4.peg.2294"/>
<organism evidence="7 8">
    <name type="scientific">Fusobacterium necrophorum subsp. funduliforme B35</name>
    <dbReference type="NCBI Taxonomy" id="1226633"/>
    <lineage>
        <taxon>Bacteria</taxon>
        <taxon>Fusobacteriati</taxon>
        <taxon>Fusobacteriota</taxon>
        <taxon>Fusobacteriia</taxon>
        <taxon>Fusobacteriales</taxon>
        <taxon>Fusobacteriaceae</taxon>
        <taxon>Fusobacterium</taxon>
    </lineage>
</organism>
<dbReference type="HAMAP" id="MF_00006">
    <property type="entry name" value="Arg_succ_lyase"/>
    <property type="match status" value="1"/>
</dbReference>
<dbReference type="UniPathway" id="UPA00068">
    <property type="reaction ID" value="UER00114"/>
</dbReference>
<dbReference type="FunFam" id="1.20.200.10:FF:000015">
    <property type="entry name" value="argininosuccinate lyase isoform X2"/>
    <property type="match status" value="1"/>
</dbReference>
<dbReference type="PANTHER" id="PTHR43814:SF1">
    <property type="entry name" value="ARGININOSUCCINATE LYASE"/>
    <property type="match status" value="1"/>
</dbReference>
<comment type="pathway">
    <text evidence="1 4">Amino-acid biosynthesis; L-arginine biosynthesis; L-arginine from L-ornithine and carbamoyl phosphate: step 3/3.</text>
</comment>
<dbReference type="PRINTS" id="PR00145">
    <property type="entry name" value="ARGSUCLYASE"/>
</dbReference>
<evidence type="ECO:0000256" key="3">
    <source>
        <dbReference type="ARBA" id="ARBA00022571"/>
    </source>
</evidence>
<comment type="caution">
    <text evidence="7">The sequence shown here is derived from an EMBL/GenBank/DDBJ whole genome shotgun (WGS) entry which is preliminary data.</text>
</comment>
<dbReference type="Gene3D" id="1.10.275.10">
    <property type="entry name" value="Fumarase/aspartase (N-terminal domain)"/>
    <property type="match status" value="1"/>
</dbReference>
<dbReference type="InterPro" id="IPR009049">
    <property type="entry name" value="Argininosuccinate_lyase"/>
</dbReference>
<dbReference type="AlphaFoldDB" id="A0A017H540"/>
<comment type="subcellular location">
    <subcellularLocation>
        <location evidence="4">Cytoplasm</location>
    </subcellularLocation>
</comment>
<dbReference type="PANTHER" id="PTHR43814">
    <property type="entry name" value="ARGININOSUCCINATE LYASE"/>
    <property type="match status" value="1"/>
</dbReference>
<dbReference type="SUPFAM" id="SSF48557">
    <property type="entry name" value="L-aspartase-like"/>
    <property type="match status" value="1"/>
</dbReference>
<feature type="domain" description="Fumarate lyase N-terminal" evidence="5">
    <location>
        <begin position="7"/>
        <end position="300"/>
    </location>
</feature>
<dbReference type="InterPro" id="IPR020557">
    <property type="entry name" value="Fumarate_lyase_CS"/>
</dbReference>
<feature type="domain" description="Argininosuccinate lyase C-terminal" evidence="6">
    <location>
        <begin position="364"/>
        <end position="430"/>
    </location>
</feature>
<gene>
    <name evidence="4" type="primary">argH</name>
    <name evidence="7" type="ORF">C095_11310</name>
</gene>
<evidence type="ECO:0000256" key="4">
    <source>
        <dbReference type="HAMAP-Rule" id="MF_00006"/>
    </source>
</evidence>
<dbReference type="Proteomes" id="UP000031184">
    <property type="component" value="Unassembled WGS sequence"/>
</dbReference>
<dbReference type="EMBL" id="AUZI01000027">
    <property type="protein sequence ID" value="KID48294.1"/>
    <property type="molecule type" value="Genomic_DNA"/>
</dbReference>
<protein>
    <recommendedName>
        <fullName evidence="2 4">Argininosuccinate lyase</fullName>
        <shortName evidence="4">ASAL</shortName>
        <ecNumber evidence="2 4">4.3.2.1</ecNumber>
    </recommendedName>
    <alternativeName>
        <fullName evidence="4">Arginosuccinase</fullName>
    </alternativeName>
</protein>
<proteinExistence type="inferred from homology"/>
<dbReference type="InterPro" id="IPR029419">
    <property type="entry name" value="Arg_succ_lyase_C"/>
</dbReference>
<dbReference type="InterPro" id="IPR008948">
    <property type="entry name" value="L-Aspartase-like"/>
</dbReference>
<dbReference type="PRINTS" id="PR00149">
    <property type="entry name" value="FUMRATELYASE"/>
</dbReference>
<evidence type="ECO:0000259" key="6">
    <source>
        <dbReference type="Pfam" id="PF14698"/>
    </source>
</evidence>
<keyword evidence="3 4" id="KW-0055">Arginine biosynthesis</keyword>
<dbReference type="Gene3D" id="1.20.200.10">
    <property type="entry name" value="Fumarase/aspartase (Central domain)"/>
    <property type="match status" value="1"/>
</dbReference>
<dbReference type="EC" id="4.3.2.1" evidence="2 4"/>
<evidence type="ECO:0000256" key="1">
    <source>
        <dbReference type="ARBA" id="ARBA00004941"/>
    </source>
</evidence>
<dbReference type="Pfam" id="PF00206">
    <property type="entry name" value="Lyase_1"/>
    <property type="match status" value="1"/>
</dbReference>
<dbReference type="GO" id="GO:0042450">
    <property type="term" value="P:L-arginine biosynthetic process via ornithine"/>
    <property type="evidence" value="ECO:0007669"/>
    <property type="project" value="UniProtKB-UniRule"/>
</dbReference>
<name>A0A017H540_9FUSO</name>
<dbReference type="FunFam" id="1.10.275.10:FF:000002">
    <property type="entry name" value="Argininosuccinate lyase"/>
    <property type="match status" value="1"/>
</dbReference>
<dbReference type="GO" id="GO:0004056">
    <property type="term" value="F:argininosuccinate lyase activity"/>
    <property type="evidence" value="ECO:0007669"/>
    <property type="project" value="UniProtKB-UniRule"/>
</dbReference>
<dbReference type="OrthoDB" id="9769623at2"/>
<dbReference type="CDD" id="cd01359">
    <property type="entry name" value="Argininosuccinate_lyase"/>
    <property type="match status" value="1"/>
</dbReference>